<feature type="transmembrane region" description="Helical" evidence="5">
    <location>
        <begin position="267"/>
        <end position="286"/>
    </location>
</feature>
<evidence type="ECO:0000256" key="5">
    <source>
        <dbReference type="SAM" id="Phobius"/>
    </source>
</evidence>
<dbReference type="InterPro" id="IPR009447">
    <property type="entry name" value="PIGW/GWT1"/>
</dbReference>
<gene>
    <name evidence="6" type="ORF">GIB67_033476</name>
</gene>
<comment type="caution">
    <text evidence="6">The sequence shown here is derived from an EMBL/GenBank/DDBJ whole genome shotgun (WGS) entry which is preliminary data.</text>
</comment>
<evidence type="ECO:0000256" key="2">
    <source>
        <dbReference type="ARBA" id="ARBA00022692"/>
    </source>
</evidence>
<feature type="transmembrane region" description="Helical" evidence="5">
    <location>
        <begin position="30"/>
        <end position="53"/>
    </location>
</feature>
<feature type="transmembrane region" description="Helical" evidence="5">
    <location>
        <begin position="73"/>
        <end position="98"/>
    </location>
</feature>
<name>A0A7J7LMM0_9MAGN</name>
<evidence type="ECO:0000256" key="4">
    <source>
        <dbReference type="ARBA" id="ARBA00023136"/>
    </source>
</evidence>
<feature type="transmembrane region" description="Helical" evidence="5">
    <location>
        <begin position="306"/>
        <end position="327"/>
    </location>
</feature>
<keyword evidence="2 5" id="KW-0812">Transmembrane</keyword>
<accession>A0A7J7LMM0</accession>
<feature type="transmembrane region" description="Helical" evidence="5">
    <location>
        <begin position="207"/>
        <end position="230"/>
    </location>
</feature>
<evidence type="ECO:0008006" key="8">
    <source>
        <dbReference type="Google" id="ProtNLM"/>
    </source>
</evidence>
<evidence type="ECO:0000313" key="6">
    <source>
        <dbReference type="EMBL" id="KAF6143770.1"/>
    </source>
</evidence>
<dbReference type="GO" id="GO:0005783">
    <property type="term" value="C:endoplasmic reticulum"/>
    <property type="evidence" value="ECO:0007669"/>
    <property type="project" value="TreeGrafter"/>
</dbReference>
<keyword evidence="3 5" id="KW-1133">Transmembrane helix</keyword>
<sequence>MDPLQESFNHHKQLKQEFVSNLTGSSMLEIAALSTIVPALIVLRHSLGFNDFLNTIGNSSKKNDGAPIGCRYWRVYVITLAIDFSFIVLPILLCFTVLAEWSHIFAICLIMLLALCILAKRFGSSSSESAGGQWPIDSVGTTISSYRVSMMIVTCLCILAVDFKIFPRRYAKTETFGTGLMDLGVGSFVLANSLISRQARNLFSMKWKTAILSSTPLVILGVGRVIFTAGVNYQVHVGEYGVHWNFFFTLAAVSILTSIINIHPQYCGFLGLSILAGYQTSLMSGLNDYLLSDERTVSIISQNKEGIFSIFGYWGMYLVGVLLGNYLFFRSDSSSKTRSKQWTRVKIWILSVMFWLLTIILDKHVEKVSRRMCNLAYVAFVLAQNFQVLAILTLGDLIPGQKTSALEEAFNLNLLAVFLLANVLTGLINLTVNTISTSSITALAILVGYAFVLSVLAGFAKILGIKLKFW</sequence>
<dbReference type="GO" id="GO:0006506">
    <property type="term" value="P:GPI anchor biosynthetic process"/>
    <property type="evidence" value="ECO:0007669"/>
    <property type="project" value="InterPro"/>
</dbReference>
<dbReference type="GO" id="GO:0016020">
    <property type="term" value="C:membrane"/>
    <property type="evidence" value="ECO:0007669"/>
    <property type="project" value="UniProtKB-SubCell"/>
</dbReference>
<dbReference type="PIRSF" id="PIRSF017321">
    <property type="entry name" value="GWT1"/>
    <property type="match status" value="1"/>
</dbReference>
<feature type="transmembrane region" description="Helical" evidence="5">
    <location>
        <begin position="347"/>
        <end position="365"/>
    </location>
</feature>
<dbReference type="AlphaFoldDB" id="A0A7J7LMM0"/>
<dbReference type="GO" id="GO:0072659">
    <property type="term" value="P:protein localization to plasma membrane"/>
    <property type="evidence" value="ECO:0007669"/>
    <property type="project" value="TreeGrafter"/>
</dbReference>
<dbReference type="PANTHER" id="PTHR20661:SF0">
    <property type="entry name" value="PHOSPHATIDYLINOSITOL-GLYCAN BIOSYNTHESIS CLASS W PROTEIN"/>
    <property type="match status" value="1"/>
</dbReference>
<feature type="transmembrane region" description="Helical" evidence="5">
    <location>
        <begin position="242"/>
        <end position="260"/>
    </location>
</feature>
<dbReference type="PANTHER" id="PTHR20661">
    <property type="entry name" value="PHOSPHATIDYLINOSITOL-GLYCAN BIOSYNTHESIS CLASS W PROTEIN"/>
    <property type="match status" value="1"/>
</dbReference>
<dbReference type="EMBL" id="JACGCM010002182">
    <property type="protein sequence ID" value="KAF6143770.1"/>
    <property type="molecule type" value="Genomic_DNA"/>
</dbReference>
<reference evidence="6 7" key="1">
    <citation type="journal article" date="2020" name="IScience">
        <title>Genome Sequencing of the Endangered Kingdonia uniflora (Circaeasteraceae, Ranunculales) Reveals Potential Mechanisms of Evolutionary Specialization.</title>
        <authorList>
            <person name="Sun Y."/>
            <person name="Deng T."/>
            <person name="Zhang A."/>
            <person name="Moore M.J."/>
            <person name="Landis J.B."/>
            <person name="Lin N."/>
            <person name="Zhang H."/>
            <person name="Zhang X."/>
            <person name="Huang J."/>
            <person name="Zhang X."/>
            <person name="Sun H."/>
            <person name="Wang H."/>
        </authorList>
    </citation>
    <scope>NUCLEOTIDE SEQUENCE [LARGE SCALE GENOMIC DNA]</scope>
    <source>
        <strain evidence="6">TB1705</strain>
        <tissue evidence="6">Leaf</tissue>
    </source>
</reference>
<comment type="subcellular location">
    <subcellularLocation>
        <location evidence="1">Membrane</location>
        <topology evidence="1">Multi-pass membrane protein</topology>
    </subcellularLocation>
</comment>
<dbReference type="Pfam" id="PF06423">
    <property type="entry name" value="GWT1"/>
    <property type="match status" value="1"/>
</dbReference>
<evidence type="ECO:0000313" key="7">
    <source>
        <dbReference type="Proteomes" id="UP000541444"/>
    </source>
</evidence>
<evidence type="ECO:0000256" key="3">
    <source>
        <dbReference type="ARBA" id="ARBA00022989"/>
    </source>
</evidence>
<feature type="transmembrane region" description="Helical" evidence="5">
    <location>
        <begin position="104"/>
        <end position="123"/>
    </location>
</feature>
<dbReference type="OrthoDB" id="15270at2759"/>
<proteinExistence type="predicted"/>
<keyword evidence="7" id="KW-1185">Reference proteome</keyword>
<organism evidence="6 7">
    <name type="scientific">Kingdonia uniflora</name>
    <dbReference type="NCBI Taxonomy" id="39325"/>
    <lineage>
        <taxon>Eukaryota</taxon>
        <taxon>Viridiplantae</taxon>
        <taxon>Streptophyta</taxon>
        <taxon>Embryophyta</taxon>
        <taxon>Tracheophyta</taxon>
        <taxon>Spermatophyta</taxon>
        <taxon>Magnoliopsida</taxon>
        <taxon>Ranunculales</taxon>
        <taxon>Circaeasteraceae</taxon>
        <taxon>Kingdonia</taxon>
    </lineage>
</organism>
<evidence type="ECO:0000256" key="1">
    <source>
        <dbReference type="ARBA" id="ARBA00004141"/>
    </source>
</evidence>
<feature type="transmembrane region" description="Helical" evidence="5">
    <location>
        <begin position="440"/>
        <end position="460"/>
    </location>
</feature>
<feature type="transmembrane region" description="Helical" evidence="5">
    <location>
        <begin position="144"/>
        <end position="163"/>
    </location>
</feature>
<protein>
    <recommendedName>
        <fullName evidence="8">GPI-anchored wall transfer protein</fullName>
    </recommendedName>
</protein>
<feature type="transmembrane region" description="Helical" evidence="5">
    <location>
        <begin position="377"/>
        <end position="398"/>
    </location>
</feature>
<keyword evidence="4 5" id="KW-0472">Membrane</keyword>
<feature type="transmembrane region" description="Helical" evidence="5">
    <location>
        <begin position="410"/>
        <end position="428"/>
    </location>
</feature>
<dbReference type="GO" id="GO:0032216">
    <property type="term" value="F:glucosaminyl-phosphatidylinositol O-acyltransferase activity"/>
    <property type="evidence" value="ECO:0007669"/>
    <property type="project" value="TreeGrafter"/>
</dbReference>
<dbReference type="Proteomes" id="UP000541444">
    <property type="component" value="Unassembled WGS sequence"/>
</dbReference>